<accession>A0A5J4QMG4</accession>
<feature type="compositionally biased region" description="Basic residues" evidence="1">
    <location>
        <begin position="79"/>
        <end position="88"/>
    </location>
</feature>
<evidence type="ECO:0000313" key="2">
    <source>
        <dbReference type="EMBL" id="KAA6323066.1"/>
    </source>
</evidence>
<sequence>KGHVRHTSKHPDELKNAQRQKVQPAEGFKTQVAVNNEGKTNEATKQSTEPLKKGQTQPTEKQAEQKQQKQQEQRQPPAKSKKSTGHKL</sequence>
<reference evidence="2" key="1">
    <citation type="submission" date="2019-03" db="EMBL/GenBank/DDBJ databases">
        <title>Single cell metagenomics reveals metabolic interactions within the superorganism composed of flagellate Streblomastix strix and complex community of Bacteroidetes bacteria on its surface.</title>
        <authorList>
            <person name="Treitli S.C."/>
            <person name="Kolisko M."/>
            <person name="Husnik F."/>
            <person name="Keeling P."/>
            <person name="Hampl V."/>
        </authorList>
    </citation>
    <scope>NUCLEOTIDE SEQUENCE</scope>
    <source>
        <strain evidence="2">STM</strain>
    </source>
</reference>
<comment type="caution">
    <text evidence="2">The sequence shown here is derived from an EMBL/GenBank/DDBJ whole genome shotgun (WGS) entry which is preliminary data.</text>
</comment>
<feature type="region of interest" description="Disordered" evidence="1">
    <location>
        <begin position="1"/>
        <end position="88"/>
    </location>
</feature>
<dbReference type="AlphaFoldDB" id="A0A5J4QMG4"/>
<organism evidence="2">
    <name type="scientific">termite gut metagenome</name>
    <dbReference type="NCBI Taxonomy" id="433724"/>
    <lineage>
        <taxon>unclassified sequences</taxon>
        <taxon>metagenomes</taxon>
        <taxon>organismal metagenomes</taxon>
    </lineage>
</organism>
<protein>
    <submittedName>
        <fullName evidence="2">Uncharacterized protein</fullName>
    </submittedName>
</protein>
<gene>
    <name evidence="2" type="ORF">EZS27_027453</name>
</gene>
<feature type="non-terminal residue" evidence="2">
    <location>
        <position position="1"/>
    </location>
</feature>
<evidence type="ECO:0000256" key="1">
    <source>
        <dbReference type="SAM" id="MobiDB-lite"/>
    </source>
</evidence>
<name>A0A5J4QMG4_9ZZZZ</name>
<dbReference type="EMBL" id="SNRY01002889">
    <property type="protein sequence ID" value="KAA6323066.1"/>
    <property type="molecule type" value="Genomic_DNA"/>
</dbReference>
<proteinExistence type="predicted"/>
<feature type="compositionally biased region" description="Basic and acidic residues" evidence="1">
    <location>
        <begin position="61"/>
        <end position="72"/>
    </location>
</feature>
<feature type="compositionally biased region" description="Polar residues" evidence="1">
    <location>
        <begin position="32"/>
        <end position="49"/>
    </location>
</feature>